<sequence>MINKNPARSNLAKELANIAFSSLFTYNNHTARSNLAKKSIMNPEKIQQKETREMFTLEDVNKIAEYIIKNNFQRIYVSGFIGSGKSTFSDSLTSKIKYKNIDLDQYSEIFRQETGRRAESQKEILDFALEKNTPPFVINHADILRQDLSNNADLIVFLNPKNEELLKTREMRISGGAEGDWKKINPEDYKKITEENANIFNDLNGEIIYSNSNSGTIVKKLSD</sequence>
<accession>A0A7C4R5W5</accession>
<dbReference type="AlphaFoldDB" id="A0A7C4R5W5"/>
<gene>
    <name evidence="1" type="ORF">ENT43_03315</name>
</gene>
<comment type="caution">
    <text evidence="1">The sequence shown here is derived from an EMBL/GenBank/DDBJ whole genome shotgun (WGS) entry which is preliminary data.</text>
</comment>
<evidence type="ECO:0000313" key="1">
    <source>
        <dbReference type="EMBL" id="HGT71261.1"/>
    </source>
</evidence>
<dbReference type="InterPro" id="IPR027417">
    <property type="entry name" value="P-loop_NTPase"/>
</dbReference>
<protein>
    <submittedName>
        <fullName evidence="1">Uncharacterized protein</fullName>
    </submittedName>
</protein>
<organism evidence="1">
    <name type="scientific">candidate division CPR3 bacterium</name>
    <dbReference type="NCBI Taxonomy" id="2268181"/>
    <lineage>
        <taxon>Bacteria</taxon>
        <taxon>Bacteria division CPR3</taxon>
    </lineage>
</organism>
<dbReference type="SUPFAM" id="SSF52540">
    <property type="entry name" value="P-loop containing nucleoside triphosphate hydrolases"/>
    <property type="match status" value="1"/>
</dbReference>
<reference evidence="1" key="1">
    <citation type="journal article" date="2020" name="mSystems">
        <title>Genome- and Community-Level Interaction Insights into Carbon Utilization and Element Cycling Functions of Hydrothermarchaeota in Hydrothermal Sediment.</title>
        <authorList>
            <person name="Zhou Z."/>
            <person name="Liu Y."/>
            <person name="Xu W."/>
            <person name="Pan J."/>
            <person name="Luo Z.H."/>
            <person name="Li M."/>
        </authorList>
    </citation>
    <scope>NUCLEOTIDE SEQUENCE [LARGE SCALE GENOMIC DNA]</scope>
    <source>
        <strain evidence="1">SpSt-579</strain>
    </source>
</reference>
<dbReference type="Gene3D" id="3.40.50.300">
    <property type="entry name" value="P-loop containing nucleotide triphosphate hydrolases"/>
    <property type="match status" value="1"/>
</dbReference>
<name>A0A7C4R5W5_UNCC3</name>
<dbReference type="EMBL" id="DSYQ01000015">
    <property type="protein sequence ID" value="HGT71261.1"/>
    <property type="molecule type" value="Genomic_DNA"/>
</dbReference>
<proteinExistence type="predicted"/>